<dbReference type="InterPro" id="IPR012094">
    <property type="entry name" value="tRNA_Ile_lys_synt"/>
</dbReference>
<dbReference type="CDD" id="cd01992">
    <property type="entry name" value="TilS_N"/>
    <property type="match status" value="1"/>
</dbReference>
<organism evidence="8">
    <name type="scientific">candidate division WOR-3 bacterium</name>
    <dbReference type="NCBI Taxonomy" id="2052148"/>
    <lineage>
        <taxon>Bacteria</taxon>
        <taxon>Bacteria division WOR-3</taxon>
    </lineage>
</organism>
<dbReference type="AlphaFoldDB" id="A0A7V0T716"/>
<keyword evidence="5" id="KW-0067">ATP-binding</keyword>
<dbReference type="SUPFAM" id="SSF82829">
    <property type="entry name" value="MesJ substrate recognition domain-like"/>
    <property type="match status" value="1"/>
</dbReference>
<dbReference type="NCBIfam" id="TIGR02432">
    <property type="entry name" value="lysidine_TilS_N"/>
    <property type="match status" value="1"/>
</dbReference>
<evidence type="ECO:0000313" key="8">
    <source>
        <dbReference type="EMBL" id="HDR00353.1"/>
    </source>
</evidence>
<reference evidence="8" key="1">
    <citation type="journal article" date="2020" name="mSystems">
        <title>Genome- and Community-Level Interaction Insights into Carbon Utilization and Element Cycling Functions of Hydrothermarchaeota in Hydrothermal Sediment.</title>
        <authorList>
            <person name="Zhou Z."/>
            <person name="Liu Y."/>
            <person name="Xu W."/>
            <person name="Pan J."/>
            <person name="Luo Z.H."/>
            <person name="Li M."/>
        </authorList>
    </citation>
    <scope>NUCLEOTIDE SEQUENCE [LARGE SCALE GENOMIC DNA]</scope>
    <source>
        <strain evidence="8">SpSt-1182</strain>
    </source>
</reference>
<keyword evidence="3" id="KW-0819">tRNA processing</keyword>
<dbReference type="EC" id="6.3.4.19" evidence="1"/>
<keyword evidence="2" id="KW-0436">Ligase</keyword>
<protein>
    <recommendedName>
        <fullName evidence="1">tRNA(Ile)-lysidine synthetase</fullName>
        <ecNumber evidence="1">6.3.4.19</ecNumber>
    </recommendedName>
</protein>
<dbReference type="HAMAP" id="MF_01161">
    <property type="entry name" value="tRNA_Ile_lys_synt"/>
    <property type="match status" value="1"/>
</dbReference>
<dbReference type="GO" id="GO:0008033">
    <property type="term" value="P:tRNA processing"/>
    <property type="evidence" value="ECO:0007669"/>
    <property type="project" value="UniProtKB-KW"/>
</dbReference>
<dbReference type="Gene3D" id="1.20.59.20">
    <property type="match status" value="1"/>
</dbReference>
<dbReference type="Pfam" id="PF01171">
    <property type="entry name" value="ATP_bind_3"/>
    <property type="match status" value="1"/>
</dbReference>
<dbReference type="InterPro" id="IPR014729">
    <property type="entry name" value="Rossmann-like_a/b/a_fold"/>
</dbReference>
<dbReference type="InterPro" id="IPR011063">
    <property type="entry name" value="TilS/TtcA_N"/>
</dbReference>
<evidence type="ECO:0000256" key="4">
    <source>
        <dbReference type="ARBA" id="ARBA00022741"/>
    </source>
</evidence>
<feature type="non-terminal residue" evidence="8">
    <location>
        <position position="1"/>
    </location>
</feature>
<sequence>ETVELEGLLPEGSRVLVAVSGGADSVCLLEFLRIIAPRRGLTLAGFHLNHRLRPAAHEDERFVRTLFEQARLPLKVVRSDVRGYARRHRLGIEGAGRELRYRHMGATARKLGCQRVALGHTADDSLETVLLNIIRGTGLTGFRGIPARREYYVRPLIELTRVEIEAWLCAQGVAWREDESNRDERYARNLLRRRVIPVLRELRPNAAVAARRAARLIADEDDCLEEEARAALSTVARRVRSGARIDLAALLSYNICLKRRMVRRLIPGMDSSGVDRILLFLTAMQEQGPRHSAAKLVLPGGTRLTRLSTAAGGRTAILVTRKGGHGR</sequence>
<evidence type="ECO:0000256" key="2">
    <source>
        <dbReference type="ARBA" id="ARBA00022598"/>
    </source>
</evidence>
<dbReference type="EMBL" id="DSBX01000335">
    <property type="protein sequence ID" value="HDR00353.1"/>
    <property type="molecule type" value="Genomic_DNA"/>
</dbReference>
<proteinExistence type="inferred from homology"/>
<dbReference type="PANTHER" id="PTHR43033">
    <property type="entry name" value="TRNA(ILE)-LYSIDINE SYNTHASE-RELATED"/>
    <property type="match status" value="1"/>
</dbReference>
<dbReference type="PANTHER" id="PTHR43033:SF1">
    <property type="entry name" value="TRNA(ILE)-LYSIDINE SYNTHASE-RELATED"/>
    <property type="match status" value="1"/>
</dbReference>
<dbReference type="GO" id="GO:0005524">
    <property type="term" value="F:ATP binding"/>
    <property type="evidence" value="ECO:0007669"/>
    <property type="project" value="UniProtKB-KW"/>
</dbReference>
<dbReference type="Gene3D" id="3.40.50.620">
    <property type="entry name" value="HUPs"/>
    <property type="match status" value="1"/>
</dbReference>
<evidence type="ECO:0000256" key="5">
    <source>
        <dbReference type="ARBA" id="ARBA00022840"/>
    </source>
</evidence>
<evidence type="ECO:0000256" key="1">
    <source>
        <dbReference type="ARBA" id="ARBA00013267"/>
    </source>
</evidence>
<dbReference type="Proteomes" id="UP000885672">
    <property type="component" value="Unassembled WGS sequence"/>
</dbReference>
<gene>
    <name evidence="8" type="primary">tilS</name>
    <name evidence="8" type="ORF">ENN51_08750</name>
</gene>
<evidence type="ECO:0000256" key="3">
    <source>
        <dbReference type="ARBA" id="ARBA00022694"/>
    </source>
</evidence>
<dbReference type="InterPro" id="IPR012795">
    <property type="entry name" value="tRNA_Ile_lys_synt_N"/>
</dbReference>
<comment type="catalytic activity">
    <reaction evidence="6">
        <text>cytidine(34) in tRNA(Ile2) + L-lysine + ATP = lysidine(34) in tRNA(Ile2) + AMP + diphosphate + H(+)</text>
        <dbReference type="Rhea" id="RHEA:43744"/>
        <dbReference type="Rhea" id="RHEA-COMP:10625"/>
        <dbReference type="Rhea" id="RHEA-COMP:10670"/>
        <dbReference type="ChEBI" id="CHEBI:15378"/>
        <dbReference type="ChEBI" id="CHEBI:30616"/>
        <dbReference type="ChEBI" id="CHEBI:32551"/>
        <dbReference type="ChEBI" id="CHEBI:33019"/>
        <dbReference type="ChEBI" id="CHEBI:82748"/>
        <dbReference type="ChEBI" id="CHEBI:83665"/>
        <dbReference type="ChEBI" id="CHEBI:456215"/>
        <dbReference type="EC" id="6.3.4.19"/>
    </reaction>
</comment>
<dbReference type="GO" id="GO:0032267">
    <property type="term" value="F:tRNA(Ile)-lysidine synthase activity"/>
    <property type="evidence" value="ECO:0007669"/>
    <property type="project" value="UniProtKB-EC"/>
</dbReference>
<name>A0A7V0T716_UNCW3</name>
<evidence type="ECO:0000259" key="7">
    <source>
        <dbReference type="Pfam" id="PF01171"/>
    </source>
</evidence>
<comment type="caution">
    <text evidence="8">The sequence shown here is derived from an EMBL/GenBank/DDBJ whole genome shotgun (WGS) entry which is preliminary data.</text>
</comment>
<dbReference type="SUPFAM" id="SSF52402">
    <property type="entry name" value="Adenine nucleotide alpha hydrolases-like"/>
    <property type="match status" value="1"/>
</dbReference>
<evidence type="ECO:0000256" key="6">
    <source>
        <dbReference type="ARBA" id="ARBA00048539"/>
    </source>
</evidence>
<keyword evidence="4" id="KW-0547">Nucleotide-binding</keyword>
<feature type="domain" description="tRNA(Ile)-lysidine/2-thiocytidine synthase N-terminal" evidence="7">
    <location>
        <begin position="15"/>
        <end position="193"/>
    </location>
</feature>
<accession>A0A7V0T716</accession>